<keyword evidence="1" id="KW-0812">Transmembrane</keyword>
<evidence type="ECO:0000259" key="2">
    <source>
        <dbReference type="Pfam" id="PF07811"/>
    </source>
</evidence>
<feature type="domain" description="TadE-like" evidence="2">
    <location>
        <begin position="23"/>
        <end position="65"/>
    </location>
</feature>
<dbReference type="Pfam" id="PF07811">
    <property type="entry name" value="TadE"/>
    <property type="match status" value="1"/>
</dbReference>
<evidence type="ECO:0000313" key="3">
    <source>
        <dbReference type="EMBL" id="MBW5484022.1"/>
    </source>
</evidence>
<name>A0ABS6Z8F5_9ACTN</name>
<feature type="transmembrane region" description="Helical" evidence="1">
    <location>
        <begin position="25"/>
        <end position="44"/>
    </location>
</feature>
<accession>A0ABS6Z8F5</accession>
<keyword evidence="4" id="KW-1185">Reference proteome</keyword>
<dbReference type="InterPro" id="IPR012495">
    <property type="entry name" value="TadE-like_dom"/>
</dbReference>
<dbReference type="Proteomes" id="UP000812013">
    <property type="component" value="Unassembled WGS sequence"/>
</dbReference>
<sequence length="136" mass="14093">MRDAGQGRRPRDAWQGRVRRDAGQVAVEFAGTVPLILLLVAAVWECVLIGYAFSLAGNAADEAARAGAVKGDAACAAAAVEHISGAWSPQARCTGASNGVYRASVDLKLPVLYPGLLNLGLTITGDAGSPMEREDD</sequence>
<keyword evidence="1" id="KW-0472">Membrane</keyword>
<gene>
    <name evidence="3" type="ORF">GPJ59_19585</name>
</gene>
<comment type="caution">
    <text evidence="3">The sequence shown here is derived from an EMBL/GenBank/DDBJ whole genome shotgun (WGS) entry which is preliminary data.</text>
</comment>
<evidence type="ECO:0000256" key="1">
    <source>
        <dbReference type="SAM" id="Phobius"/>
    </source>
</evidence>
<organism evidence="3 4">
    <name type="scientific">Streptomyces bambusae</name>
    <dbReference type="NCBI Taxonomy" id="1550616"/>
    <lineage>
        <taxon>Bacteria</taxon>
        <taxon>Bacillati</taxon>
        <taxon>Actinomycetota</taxon>
        <taxon>Actinomycetes</taxon>
        <taxon>Kitasatosporales</taxon>
        <taxon>Streptomycetaceae</taxon>
        <taxon>Streptomyces</taxon>
    </lineage>
</organism>
<dbReference type="EMBL" id="WTFF01000137">
    <property type="protein sequence ID" value="MBW5484022.1"/>
    <property type="molecule type" value="Genomic_DNA"/>
</dbReference>
<proteinExistence type="predicted"/>
<keyword evidence="1" id="KW-1133">Transmembrane helix</keyword>
<reference evidence="3 4" key="1">
    <citation type="submission" date="2019-12" db="EMBL/GenBank/DDBJ databases">
        <title>Genome sequence of Streptomyces bambusae.</title>
        <authorList>
            <person name="Bansal K."/>
            <person name="Choksket S."/>
            <person name="Korpole S."/>
            <person name="Patil P.B."/>
        </authorList>
    </citation>
    <scope>NUCLEOTIDE SEQUENCE [LARGE SCALE GENOMIC DNA]</scope>
    <source>
        <strain evidence="3 4">SK60</strain>
    </source>
</reference>
<evidence type="ECO:0000313" key="4">
    <source>
        <dbReference type="Proteomes" id="UP000812013"/>
    </source>
</evidence>
<protein>
    <submittedName>
        <fullName evidence="3">Pilus assembly protein</fullName>
    </submittedName>
</protein>